<evidence type="ECO:0000313" key="3">
    <source>
        <dbReference type="Proteomes" id="UP000464053"/>
    </source>
</evidence>
<accession>A0A6P1Q5I6</accession>
<reference evidence="2 3" key="1">
    <citation type="submission" date="2018-03" db="EMBL/GenBank/DDBJ databases">
        <title>Pantoea intestinalis SRCM103226 isolated form the mealworm.</title>
        <authorList>
            <person name="Jeong D.-Y."/>
            <person name="Kim J.W."/>
        </authorList>
    </citation>
    <scope>NUCLEOTIDE SEQUENCE [LARGE SCALE GENOMIC DNA]</scope>
    <source>
        <strain evidence="2 3">SRCM103226</strain>
    </source>
</reference>
<dbReference type="AlphaFoldDB" id="A0A6P1Q5I6"/>
<gene>
    <name evidence="2" type="ORF">C7M51_03684</name>
</gene>
<dbReference type="InterPro" id="IPR012433">
    <property type="entry name" value="Imm11"/>
</dbReference>
<sequence length="209" mass="24930">MNKINSDFYIIQYAPNDEGIPHFMDKEWIPELPDYDIYVRPPCAKNFEKKYTLKIKSYQLDGDYFINDNLVSYDFLELCEDLNVNFIHIPTDIKLFRNKTPAKKYYTFFVLDYLSILDKNKSIFTISEDIDSGKLNTPEDRGLDKTYYDKIDRFCIVDDVFSHLFFCQDISQFVCSGVFKEKFESLRLKGITFKPIDNEYKYDAWEGWL</sequence>
<dbReference type="Proteomes" id="UP000464053">
    <property type="component" value="Chromosome"/>
</dbReference>
<dbReference type="RefSeq" id="WP_160622991.1">
    <property type="nucleotide sequence ID" value="NZ_CP028271.1"/>
</dbReference>
<organism evidence="2 3">
    <name type="scientific">Mixta intestinalis</name>
    <dbReference type="NCBI Taxonomy" id="1615494"/>
    <lineage>
        <taxon>Bacteria</taxon>
        <taxon>Pseudomonadati</taxon>
        <taxon>Pseudomonadota</taxon>
        <taxon>Gammaproteobacteria</taxon>
        <taxon>Enterobacterales</taxon>
        <taxon>Erwiniaceae</taxon>
        <taxon>Mixta</taxon>
    </lineage>
</organism>
<dbReference type="OrthoDB" id="6872608at2"/>
<name>A0A6P1Q5I6_9GAMM</name>
<evidence type="ECO:0000259" key="1">
    <source>
        <dbReference type="Pfam" id="PF07791"/>
    </source>
</evidence>
<proteinExistence type="predicted"/>
<feature type="domain" description="Immunity MXAN-0049 protein" evidence="1">
    <location>
        <begin position="70"/>
        <end position="196"/>
    </location>
</feature>
<protein>
    <recommendedName>
        <fullName evidence="1">Immunity MXAN-0049 protein domain-containing protein</fullName>
    </recommendedName>
</protein>
<evidence type="ECO:0000313" key="2">
    <source>
        <dbReference type="EMBL" id="QHM73337.1"/>
    </source>
</evidence>
<keyword evidence="3" id="KW-1185">Reference proteome</keyword>
<dbReference type="Pfam" id="PF07791">
    <property type="entry name" value="Imm11"/>
    <property type="match status" value="1"/>
</dbReference>
<dbReference type="KEGG" id="mint:C7M51_03684"/>
<dbReference type="EMBL" id="CP028271">
    <property type="protein sequence ID" value="QHM73337.1"/>
    <property type="molecule type" value="Genomic_DNA"/>
</dbReference>